<feature type="non-terminal residue" evidence="2">
    <location>
        <position position="264"/>
    </location>
</feature>
<feature type="domain" description="PA14" evidence="1">
    <location>
        <begin position="128"/>
        <end position="264"/>
    </location>
</feature>
<dbReference type="PROSITE" id="PS51820">
    <property type="entry name" value="PA14"/>
    <property type="match status" value="1"/>
</dbReference>
<name>X1PU66_9ZZZZ</name>
<dbReference type="EMBL" id="BARV01025856">
    <property type="protein sequence ID" value="GAI34409.1"/>
    <property type="molecule type" value="Genomic_DNA"/>
</dbReference>
<sequence length="264" mass="28005">VVFASGKNRAAAGAELHTSFRLDIAGEYLALVQSDGDTIAHEYGPKYPRQLTDVSYGLGQYATALIPTGARASYRVPTAGDQGKDWTALGFDDSAWNTGPTGIGFGSTAPGFEVIYYKANTAVGDLDTAELVINNPSYQSTVAAETAPVINYLNTSDNGHFAADNPFPSTVIGGDVDDYVVLVTGKVLIPQSGDWTFGVNSDDGFGVEMTNGTNVLTFSYPSPRAAGDTLVTFNVPDWGFYDLRLVFYERGGGSALEFFAAQGR</sequence>
<evidence type="ECO:0000259" key="1">
    <source>
        <dbReference type="PROSITE" id="PS51820"/>
    </source>
</evidence>
<dbReference type="AlphaFoldDB" id="X1PU66"/>
<reference evidence="2" key="1">
    <citation type="journal article" date="2014" name="Front. Microbiol.">
        <title>High frequency of phylogenetically diverse reductive dehalogenase-homologous genes in deep subseafloor sedimentary metagenomes.</title>
        <authorList>
            <person name="Kawai M."/>
            <person name="Futagami T."/>
            <person name="Toyoda A."/>
            <person name="Takaki Y."/>
            <person name="Nishi S."/>
            <person name="Hori S."/>
            <person name="Arai W."/>
            <person name="Tsubouchi T."/>
            <person name="Morono Y."/>
            <person name="Uchiyama I."/>
            <person name="Ito T."/>
            <person name="Fujiyama A."/>
            <person name="Inagaki F."/>
            <person name="Takami H."/>
        </authorList>
    </citation>
    <scope>NUCLEOTIDE SEQUENCE</scope>
    <source>
        <strain evidence="2">Expedition CK06-06</strain>
    </source>
</reference>
<accession>X1PU66</accession>
<feature type="non-terminal residue" evidence="2">
    <location>
        <position position="1"/>
    </location>
</feature>
<organism evidence="2">
    <name type="scientific">marine sediment metagenome</name>
    <dbReference type="NCBI Taxonomy" id="412755"/>
    <lineage>
        <taxon>unclassified sequences</taxon>
        <taxon>metagenomes</taxon>
        <taxon>ecological metagenomes</taxon>
    </lineage>
</organism>
<dbReference type="InterPro" id="IPR037524">
    <property type="entry name" value="PA14/GLEYA"/>
</dbReference>
<gene>
    <name evidence="2" type="ORF">S06H3_41883</name>
</gene>
<proteinExistence type="predicted"/>
<evidence type="ECO:0000313" key="2">
    <source>
        <dbReference type="EMBL" id="GAI34409.1"/>
    </source>
</evidence>
<protein>
    <recommendedName>
        <fullName evidence="1">PA14 domain-containing protein</fullName>
    </recommendedName>
</protein>
<comment type="caution">
    <text evidence="2">The sequence shown here is derived from an EMBL/GenBank/DDBJ whole genome shotgun (WGS) entry which is preliminary data.</text>
</comment>